<dbReference type="Pfam" id="PF11104">
    <property type="entry name" value="PilM_2"/>
    <property type="match status" value="1"/>
</dbReference>
<dbReference type="AlphaFoldDB" id="A0A382X8N1"/>
<dbReference type="Gene3D" id="3.30.420.380">
    <property type="match status" value="1"/>
</dbReference>
<proteinExistence type="predicted"/>
<dbReference type="SUPFAM" id="SSF53067">
    <property type="entry name" value="Actin-like ATPase domain"/>
    <property type="match status" value="1"/>
</dbReference>
<organism evidence="1">
    <name type="scientific">marine metagenome</name>
    <dbReference type="NCBI Taxonomy" id="408172"/>
    <lineage>
        <taxon>unclassified sequences</taxon>
        <taxon>metagenomes</taxon>
        <taxon>ecological metagenomes</taxon>
    </lineage>
</organism>
<reference evidence="1" key="1">
    <citation type="submission" date="2018-05" db="EMBL/GenBank/DDBJ databases">
        <authorList>
            <person name="Lanie J.A."/>
            <person name="Ng W.-L."/>
            <person name="Kazmierczak K.M."/>
            <person name="Andrzejewski T.M."/>
            <person name="Davidsen T.M."/>
            <person name="Wayne K.J."/>
            <person name="Tettelin H."/>
            <person name="Glass J.I."/>
            <person name="Rusch D."/>
            <person name="Podicherti R."/>
            <person name="Tsui H.-C.T."/>
            <person name="Winkler M.E."/>
        </authorList>
    </citation>
    <scope>NUCLEOTIDE SEQUENCE</scope>
</reference>
<evidence type="ECO:0008006" key="2">
    <source>
        <dbReference type="Google" id="ProtNLM"/>
    </source>
</evidence>
<sequence length="216" mass="23742">MAKAVGVEINESRVKLLSVDAGGKRPKILQFHEVEIPVDPARSWEEGAADALKTAFVKTKSSKAKVVVSIDSGEAVLREVSLPFREDDKIRRTIHSEMESLIHNHAIEDLVVDYFKIDENEKGSVLLAAAVPKAVLDDRLSLCQKAGVDPLAIDLDVSAIFNALLHTGAIDSDDPLLVVYGTPKFTKILHIENKRPTSIRTIRFSLPSPSTVQQDR</sequence>
<protein>
    <recommendedName>
        <fullName evidence="2">SHS2 domain-containing protein</fullName>
    </recommendedName>
</protein>
<dbReference type="EMBL" id="UINC01165694">
    <property type="protein sequence ID" value="SVD67230.1"/>
    <property type="molecule type" value="Genomic_DNA"/>
</dbReference>
<gene>
    <name evidence="1" type="ORF">METZ01_LOCUS420084</name>
</gene>
<name>A0A382X8N1_9ZZZZ</name>
<evidence type="ECO:0000313" key="1">
    <source>
        <dbReference type="EMBL" id="SVD67230.1"/>
    </source>
</evidence>
<dbReference type="InterPro" id="IPR005883">
    <property type="entry name" value="PilM"/>
</dbReference>
<dbReference type="PANTHER" id="PTHR32432:SF3">
    <property type="entry name" value="ETHANOLAMINE UTILIZATION PROTEIN EUTJ"/>
    <property type="match status" value="1"/>
</dbReference>
<dbReference type="InterPro" id="IPR043129">
    <property type="entry name" value="ATPase_NBD"/>
</dbReference>
<dbReference type="PANTHER" id="PTHR32432">
    <property type="entry name" value="CELL DIVISION PROTEIN FTSA-RELATED"/>
    <property type="match status" value="1"/>
</dbReference>
<feature type="non-terminal residue" evidence="1">
    <location>
        <position position="216"/>
    </location>
</feature>
<dbReference type="InterPro" id="IPR050696">
    <property type="entry name" value="FtsA/MreB"/>
</dbReference>
<accession>A0A382X8N1</accession>